<name>A0A5B7SNL7_9FLAO</name>
<dbReference type="EMBL" id="CP040710">
    <property type="protein sequence ID" value="QCW99731.1"/>
    <property type="molecule type" value="Genomic_DNA"/>
</dbReference>
<dbReference type="InterPro" id="IPR018394">
    <property type="entry name" value="DNA_photolyase_1_CS_C"/>
</dbReference>
<protein>
    <submittedName>
        <fullName evidence="8">Deoxyribodipyrimidine photolyase</fullName>
    </submittedName>
</protein>
<keyword evidence="2 5" id="KW-0285">Flavoprotein</keyword>
<evidence type="ECO:0000256" key="4">
    <source>
        <dbReference type="ARBA" id="ARBA00022991"/>
    </source>
</evidence>
<evidence type="ECO:0000259" key="7">
    <source>
        <dbReference type="PROSITE" id="PS51645"/>
    </source>
</evidence>
<keyword evidence="4 6" id="KW-0157">Chromophore</keyword>
<dbReference type="PANTHER" id="PTHR11455">
    <property type="entry name" value="CRYPTOCHROME"/>
    <property type="match status" value="1"/>
</dbReference>
<dbReference type="PRINTS" id="PR00147">
    <property type="entry name" value="DNAPHOTLYASE"/>
</dbReference>
<keyword evidence="3 5" id="KW-0274">FAD</keyword>
<dbReference type="GO" id="GO:0003904">
    <property type="term" value="F:deoxyribodipyrimidine photo-lyase activity"/>
    <property type="evidence" value="ECO:0007669"/>
    <property type="project" value="TreeGrafter"/>
</dbReference>
<keyword evidence="8" id="KW-0456">Lyase</keyword>
<dbReference type="InterPro" id="IPR006050">
    <property type="entry name" value="DNA_photolyase_N"/>
</dbReference>
<dbReference type="OrthoDB" id="9772484at2"/>
<dbReference type="PANTHER" id="PTHR11455:SF9">
    <property type="entry name" value="CRYPTOCHROME CIRCADIAN CLOCK 5 ISOFORM X1"/>
    <property type="match status" value="1"/>
</dbReference>
<dbReference type="InterPro" id="IPR036155">
    <property type="entry name" value="Crypto/Photolyase_N_sf"/>
</dbReference>
<accession>A0A5B7SNL7</accession>
<evidence type="ECO:0000256" key="2">
    <source>
        <dbReference type="ARBA" id="ARBA00022630"/>
    </source>
</evidence>
<comment type="cofactor">
    <cofactor evidence="5">
        <name>FAD</name>
        <dbReference type="ChEBI" id="CHEBI:57692"/>
    </cofactor>
    <text evidence="5">Binds 1 FAD per subunit.</text>
</comment>
<dbReference type="GO" id="GO:0006139">
    <property type="term" value="P:nucleobase-containing compound metabolic process"/>
    <property type="evidence" value="ECO:0007669"/>
    <property type="project" value="UniProtKB-ARBA"/>
</dbReference>
<evidence type="ECO:0000313" key="9">
    <source>
        <dbReference type="Proteomes" id="UP000310017"/>
    </source>
</evidence>
<dbReference type="Gene3D" id="1.25.40.80">
    <property type="match status" value="1"/>
</dbReference>
<reference evidence="8 9" key="1">
    <citation type="submission" date="2019-05" db="EMBL/GenBank/DDBJ databases">
        <title>Genome sequencing of F202Z8.</title>
        <authorList>
            <person name="Kwon Y.M."/>
        </authorList>
    </citation>
    <scope>NUCLEOTIDE SEQUENCE [LARGE SCALE GENOMIC DNA]</scope>
    <source>
        <strain evidence="8 9">F202Z8</strain>
    </source>
</reference>
<dbReference type="InterPro" id="IPR002081">
    <property type="entry name" value="Cryptochrome/DNA_photolyase_1"/>
</dbReference>
<dbReference type="SUPFAM" id="SSF48173">
    <property type="entry name" value="Cryptochrome/photolyase FAD-binding domain"/>
    <property type="match status" value="1"/>
</dbReference>
<feature type="domain" description="Photolyase/cryptochrome alpha/beta" evidence="7">
    <location>
        <begin position="1"/>
        <end position="130"/>
    </location>
</feature>
<feature type="binding site" evidence="5">
    <location>
        <position position="212"/>
    </location>
    <ligand>
        <name>FAD</name>
        <dbReference type="ChEBI" id="CHEBI:57692"/>
    </ligand>
</feature>
<evidence type="ECO:0000256" key="6">
    <source>
        <dbReference type="RuleBase" id="RU004182"/>
    </source>
</evidence>
<dbReference type="PROSITE" id="PS51645">
    <property type="entry name" value="PHR_CRY_ALPHA_BETA"/>
    <property type="match status" value="1"/>
</dbReference>
<comment type="cofactor">
    <cofactor evidence="1">
        <name>(6R)-5,10-methylene-5,6,7,8-tetrahydrofolate</name>
        <dbReference type="ChEBI" id="CHEBI:15636"/>
    </cofactor>
</comment>
<dbReference type="RefSeq" id="WP_138852083.1">
    <property type="nucleotide sequence ID" value="NZ_CP040710.1"/>
</dbReference>
<sequence>MVLVWLKRDLRLVDHEPLVRAIASGQKTLLVYSFEPLWLNDQHYSSKHVDFIKQSLEDLQRQLEPFDTEILVVQEEVITLFEKLHRIEPISTLFSYQETGMQMTYDRDKSVAKWCRSHRIAWEESVQNGVLRGIQNRREWKNNWVDFMNRPIAIPLMGDGHFYTSSEIAEDFVPLFKLVSLLTPVSTHLQRGGTTQAKKYLDTFLTNRIKGYNTHYSKPATSRLYSSRLSPYLAWGNLSTRQVCKYAASHKKHIGSKRNLSSFLSRMRWQAHFIQKFEMEIGMEFQSVNAGYHQLIKKVRPELQKAWREGQTGVPLVDAAMRCLMTTGFVNFRLRAMLASFFTHLLWQPWQDCTEHLAQHFLDFEPGIHFPQLNMQSGETGVNTIRIYNPVKNSREHDPEGVFIKKWVPELAKLPSAYIHEPWLIPEMELQFLNFTLGVDYPKPIIDIQRMRAFASDALYSFKKRGSVKKEGQRIIEKHTLPGRPVWDKN</sequence>
<dbReference type="KEGG" id="asag:FGM00_06320"/>
<dbReference type="InterPro" id="IPR005101">
    <property type="entry name" value="Cryptochr/Photolyase_FAD-bd"/>
</dbReference>
<dbReference type="Pfam" id="PF03441">
    <property type="entry name" value="FAD_binding_7"/>
    <property type="match status" value="1"/>
</dbReference>
<dbReference type="Proteomes" id="UP000310017">
    <property type="component" value="Chromosome"/>
</dbReference>
<dbReference type="Gene3D" id="3.40.50.620">
    <property type="entry name" value="HUPs"/>
    <property type="match status" value="1"/>
</dbReference>
<organism evidence="8 9">
    <name type="scientific">Aggregatimonas sangjinii</name>
    <dbReference type="NCBI Taxonomy" id="2583587"/>
    <lineage>
        <taxon>Bacteria</taxon>
        <taxon>Pseudomonadati</taxon>
        <taxon>Bacteroidota</taxon>
        <taxon>Flavobacteriia</taxon>
        <taxon>Flavobacteriales</taxon>
        <taxon>Flavobacteriaceae</taxon>
        <taxon>Aggregatimonas</taxon>
    </lineage>
</organism>
<dbReference type="Pfam" id="PF00875">
    <property type="entry name" value="DNA_photolyase"/>
    <property type="match status" value="1"/>
</dbReference>
<dbReference type="SUPFAM" id="SSF52425">
    <property type="entry name" value="Cryptochrome/photolyase, N-terminal domain"/>
    <property type="match status" value="1"/>
</dbReference>
<comment type="similarity">
    <text evidence="6">Belongs to the DNA photolyase family.</text>
</comment>
<evidence type="ECO:0000256" key="1">
    <source>
        <dbReference type="ARBA" id="ARBA00001932"/>
    </source>
</evidence>
<dbReference type="InterPro" id="IPR014729">
    <property type="entry name" value="Rossmann-like_a/b/a_fold"/>
</dbReference>
<gene>
    <name evidence="8" type="ORF">FGM00_06320</name>
</gene>
<feature type="binding site" evidence="5">
    <location>
        <begin position="226"/>
        <end position="230"/>
    </location>
    <ligand>
        <name>FAD</name>
        <dbReference type="ChEBI" id="CHEBI:57692"/>
    </ligand>
</feature>
<dbReference type="AlphaFoldDB" id="A0A5B7SNL7"/>
<proteinExistence type="inferred from homology"/>
<evidence type="ECO:0000313" key="8">
    <source>
        <dbReference type="EMBL" id="QCW99731.1"/>
    </source>
</evidence>
<feature type="binding site" evidence="5">
    <location>
        <position position="263"/>
    </location>
    <ligand>
        <name>FAD</name>
        <dbReference type="ChEBI" id="CHEBI:57692"/>
    </ligand>
</feature>
<evidence type="ECO:0000256" key="5">
    <source>
        <dbReference type="PIRSR" id="PIRSR602081-1"/>
    </source>
</evidence>
<dbReference type="PROSITE" id="PS00394">
    <property type="entry name" value="DNA_PHOTOLYASES_1_1"/>
    <property type="match status" value="1"/>
</dbReference>
<keyword evidence="9" id="KW-1185">Reference proteome</keyword>
<dbReference type="Gene3D" id="1.10.579.10">
    <property type="entry name" value="DNA Cyclobutane Dipyrimidine Photolyase, subunit A, domain 3"/>
    <property type="match status" value="1"/>
</dbReference>
<dbReference type="GO" id="GO:0009416">
    <property type="term" value="P:response to light stimulus"/>
    <property type="evidence" value="ECO:0007669"/>
    <property type="project" value="TreeGrafter"/>
</dbReference>
<dbReference type="InterPro" id="IPR036134">
    <property type="entry name" value="Crypto/Photolyase_FAD-like_sf"/>
</dbReference>
<evidence type="ECO:0000256" key="3">
    <source>
        <dbReference type="ARBA" id="ARBA00022827"/>
    </source>
</evidence>
<dbReference type="GO" id="GO:0003677">
    <property type="term" value="F:DNA binding"/>
    <property type="evidence" value="ECO:0007669"/>
    <property type="project" value="TreeGrafter"/>
</dbReference>
<dbReference type="GO" id="GO:0071949">
    <property type="term" value="F:FAD binding"/>
    <property type="evidence" value="ECO:0007669"/>
    <property type="project" value="TreeGrafter"/>
</dbReference>
<dbReference type="GO" id="GO:0006950">
    <property type="term" value="P:response to stress"/>
    <property type="evidence" value="ECO:0007669"/>
    <property type="project" value="UniProtKB-ARBA"/>
</dbReference>